<sequence length="109" mass="11490">MAPSHSHVHDDPVLHAPSNQPGILIAMQPTPYPASCKPCTGGALDLQCPLKFPLGAQLNCLSPPWSSMAHDVVLNRLCSSIPGHIHTCAPLAARSSDHVECAVAVDNVR</sequence>
<evidence type="ECO:0000313" key="2">
    <source>
        <dbReference type="EMBL" id="EUC38076.1"/>
    </source>
</evidence>
<dbReference type="EMBL" id="KI964545">
    <property type="protein sequence ID" value="EUC38076.1"/>
    <property type="molecule type" value="Genomic_DNA"/>
</dbReference>
<gene>
    <name evidence="2" type="ORF">COCCADRAFT_32770</name>
</gene>
<name>W6Z316_COCC2</name>
<accession>W6Z316</accession>
<dbReference type="AlphaFoldDB" id="W6Z316"/>
<dbReference type="OrthoDB" id="10342685at2759"/>
<protein>
    <submittedName>
        <fullName evidence="2">Uncharacterized protein</fullName>
    </submittedName>
</protein>
<dbReference type="GeneID" id="19147321"/>
<reference evidence="2 3" key="1">
    <citation type="journal article" date="2013" name="PLoS Genet.">
        <title>Comparative genome structure, secondary metabolite, and effector coding capacity across Cochliobolus pathogens.</title>
        <authorList>
            <person name="Condon B.J."/>
            <person name="Leng Y."/>
            <person name="Wu D."/>
            <person name="Bushley K.E."/>
            <person name="Ohm R.A."/>
            <person name="Otillar R."/>
            <person name="Martin J."/>
            <person name="Schackwitz W."/>
            <person name="Grimwood J."/>
            <person name="MohdZainudin N."/>
            <person name="Xue C."/>
            <person name="Wang R."/>
            <person name="Manning V.A."/>
            <person name="Dhillon B."/>
            <person name="Tu Z.J."/>
            <person name="Steffenson B.J."/>
            <person name="Salamov A."/>
            <person name="Sun H."/>
            <person name="Lowry S."/>
            <person name="LaButti K."/>
            <person name="Han J."/>
            <person name="Copeland A."/>
            <person name="Lindquist E."/>
            <person name="Barry K."/>
            <person name="Schmutz J."/>
            <person name="Baker S.E."/>
            <person name="Ciuffetti L.M."/>
            <person name="Grigoriev I.V."/>
            <person name="Zhong S."/>
            <person name="Turgeon B.G."/>
        </authorList>
    </citation>
    <scope>NUCLEOTIDE SEQUENCE [LARGE SCALE GENOMIC DNA]</scope>
    <source>
        <strain evidence="2 3">26-R-13</strain>
    </source>
</reference>
<keyword evidence="3" id="KW-1185">Reference proteome</keyword>
<dbReference type="KEGG" id="bze:COCCADRAFT_32770"/>
<organism evidence="2 3">
    <name type="scientific">Cochliobolus carbonum (strain 26-R-13)</name>
    <name type="common">Maize leaf spot fungus</name>
    <name type="synonym">Bipolaris zeicola</name>
    <dbReference type="NCBI Taxonomy" id="930089"/>
    <lineage>
        <taxon>Eukaryota</taxon>
        <taxon>Fungi</taxon>
        <taxon>Dikarya</taxon>
        <taxon>Ascomycota</taxon>
        <taxon>Pezizomycotina</taxon>
        <taxon>Dothideomycetes</taxon>
        <taxon>Pleosporomycetidae</taxon>
        <taxon>Pleosporales</taxon>
        <taxon>Pleosporineae</taxon>
        <taxon>Pleosporaceae</taxon>
        <taxon>Bipolaris</taxon>
    </lineage>
</organism>
<proteinExistence type="predicted"/>
<evidence type="ECO:0000313" key="3">
    <source>
        <dbReference type="Proteomes" id="UP000053841"/>
    </source>
</evidence>
<dbReference type="Proteomes" id="UP000053841">
    <property type="component" value="Unassembled WGS sequence"/>
</dbReference>
<feature type="region of interest" description="Disordered" evidence="1">
    <location>
        <begin position="1"/>
        <end position="20"/>
    </location>
</feature>
<dbReference type="HOGENOM" id="CLU_2183491_0_0_1"/>
<dbReference type="RefSeq" id="XP_007707598.1">
    <property type="nucleotide sequence ID" value="XM_007709408.1"/>
</dbReference>
<evidence type="ECO:0000256" key="1">
    <source>
        <dbReference type="SAM" id="MobiDB-lite"/>
    </source>
</evidence>